<evidence type="ECO:0000313" key="3">
    <source>
        <dbReference type="EMBL" id="CAD8216230.1"/>
    </source>
</evidence>
<dbReference type="AlphaFoldDB" id="A0A7R9XM57"/>
<dbReference type="Gene3D" id="3.40.50.2300">
    <property type="match status" value="1"/>
</dbReference>
<dbReference type="SUPFAM" id="SSF52172">
    <property type="entry name" value="CheY-like"/>
    <property type="match status" value="1"/>
</dbReference>
<dbReference type="InterPro" id="IPR029787">
    <property type="entry name" value="Nucleotide_cyclase"/>
</dbReference>
<organism evidence="3">
    <name type="scientific">Polyblepharides amylifera</name>
    <dbReference type="NCBI Taxonomy" id="1486889"/>
    <lineage>
        <taxon>Eukaryota</taxon>
        <taxon>Viridiplantae</taxon>
        <taxon>Chlorophyta</taxon>
        <taxon>Pyramimonadophyceae</taxon>
        <taxon>Pyramimonadales</taxon>
        <taxon>Polyblepharidaceae</taxon>
        <taxon>Polyblepharides</taxon>
    </lineage>
</organism>
<dbReference type="PANTHER" id="PTHR45655:SF5">
    <property type="entry name" value="SOLUBLE GUANYLATE CYCLASE 89DA-RELATED"/>
    <property type="match status" value="1"/>
</dbReference>
<dbReference type="EMBL" id="HBDV01000786">
    <property type="protein sequence ID" value="CAD8216230.1"/>
    <property type="molecule type" value="Transcribed_RNA"/>
</dbReference>
<gene>
    <name evidence="3" type="ORF">PAMY1081_LOCUS504</name>
</gene>
<accession>A0A7R9XM57</accession>
<dbReference type="GO" id="GO:0004383">
    <property type="term" value="F:guanylate cyclase activity"/>
    <property type="evidence" value="ECO:0007669"/>
    <property type="project" value="TreeGrafter"/>
</dbReference>
<reference evidence="3" key="1">
    <citation type="submission" date="2021-01" db="EMBL/GenBank/DDBJ databases">
        <authorList>
            <person name="Corre E."/>
            <person name="Pelletier E."/>
            <person name="Niang G."/>
            <person name="Scheremetjew M."/>
            <person name="Finn R."/>
            <person name="Kale V."/>
            <person name="Holt S."/>
            <person name="Cochrane G."/>
            <person name="Meng A."/>
            <person name="Brown T."/>
            <person name="Cohen L."/>
        </authorList>
    </citation>
    <scope>NUCLEOTIDE SEQUENCE</scope>
    <source>
        <strain evidence="3">CCMP720</strain>
    </source>
</reference>
<dbReference type="Gene3D" id="3.30.70.1230">
    <property type="entry name" value="Nucleotide cyclase"/>
    <property type="match status" value="1"/>
</dbReference>
<dbReference type="CDD" id="cd07302">
    <property type="entry name" value="CHD"/>
    <property type="match status" value="1"/>
</dbReference>
<dbReference type="PANTHER" id="PTHR45655">
    <property type="entry name" value="GUANYLATE CYCLASE SOLUBLE SUBUNIT BETA-2"/>
    <property type="match status" value="1"/>
</dbReference>
<dbReference type="InterPro" id="IPR011006">
    <property type="entry name" value="CheY-like_superfamily"/>
</dbReference>
<feature type="region of interest" description="Disordered" evidence="1">
    <location>
        <begin position="460"/>
        <end position="489"/>
    </location>
</feature>
<dbReference type="SMART" id="SM00044">
    <property type="entry name" value="CYCc"/>
    <property type="match status" value="1"/>
</dbReference>
<dbReference type="SUPFAM" id="SSF55073">
    <property type="entry name" value="Nucleotide cyclase"/>
    <property type="match status" value="1"/>
</dbReference>
<dbReference type="GO" id="GO:0070482">
    <property type="term" value="P:response to oxygen levels"/>
    <property type="evidence" value="ECO:0007669"/>
    <property type="project" value="TreeGrafter"/>
</dbReference>
<dbReference type="InterPro" id="IPR001054">
    <property type="entry name" value="A/G_cyclase"/>
</dbReference>
<dbReference type="GO" id="GO:0008074">
    <property type="term" value="C:guanylate cyclase complex, soluble"/>
    <property type="evidence" value="ECO:0007669"/>
    <property type="project" value="TreeGrafter"/>
</dbReference>
<feature type="domain" description="Guanylate cyclase" evidence="2">
    <location>
        <begin position="261"/>
        <end position="387"/>
    </location>
</feature>
<dbReference type="PROSITE" id="PS50125">
    <property type="entry name" value="GUANYLATE_CYCLASE_2"/>
    <property type="match status" value="1"/>
</dbReference>
<proteinExistence type="predicted"/>
<evidence type="ECO:0000259" key="2">
    <source>
        <dbReference type="PROSITE" id="PS50125"/>
    </source>
</evidence>
<sequence length="671" mass="73561">MHNYVAGVFRKFNFKVPKGKTPLKGSIDEVDKTNSNFTETAISGVEKGSNRDKLSHDTLSWIQVRKGLNALNGGSASSWNVDETDLSEAIIIMMSQIYSDETLVSTIHSGLGKRHQVMKASLDAKSSIDHQRNEAASEYSGSTPADLLRHILNYKPTFPDHLQQDCISTSAPVTPTRSILKKKVSFPDLLELDVSRKQSSEPTTSAQASSQIVAVKDGPRNTMVRRVEALKFYCSHTWTSKSANPPNLDSLSEVQLHESISVLCCDLTGFKEWCSTVPSSTAVACVSNYFQVLKDTADRCGVTEIETTGHNWMAICGAPTKNPDHAATMACFAMEVLKTLGEIQRIFCHPSISLRIGMHQGPAKSGISHASRWIVFGEAVEITSRIEATSNPEYVHISDAMFKALQDSPLAFVAHPGNQIMIPGKGNQDTFYLKSAKWSGGEPRVPALVPSTVDQTSLKRPTVSVTSASVPNTPIVQTQPKTHSFPEDNNDDIADLFAGRVSNASLSSMQTVLDMKKSNLRTVEEEPALLLVGETLAVLMQSRRLLKASGMPVYTAQEWSEGLALMKKQWFSVIFMDLSLSITAGSVCVGEFRSWELTNRKQRQKIVALTHSSEVNKGGKKDLLFCGFDAAESTSTGAFTEDMFFKHTENAHQPLSKNSKSVRDMSINFAI</sequence>
<dbReference type="GO" id="GO:0019934">
    <property type="term" value="P:cGMP-mediated signaling"/>
    <property type="evidence" value="ECO:0007669"/>
    <property type="project" value="TreeGrafter"/>
</dbReference>
<evidence type="ECO:0000256" key="1">
    <source>
        <dbReference type="SAM" id="MobiDB-lite"/>
    </source>
</evidence>
<dbReference type="Pfam" id="PF00211">
    <property type="entry name" value="Guanylate_cyc"/>
    <property type="match status" value="1"/>
</dbReference>
<protein>
    <recommendedName>
        <fullName evidence="2">Guanylate cyclase domain-containing protein</fullName>
    </recommendedName>
</protein>
<feature type="compositionally biased region" description="Polar residues" evidence="1">
    <location>
        <begin position="460"/>
        <end position="482"/>
    </location>
</feature>
<name>A0A7R9XM57_9CHLO</name>